<name>A0A1G6THC9_9BURK</name>
<keyword evidence="2" id="KW-1133">Transmembrane helix</keyword>
<evidence type="ECO:0008006" key="5">
    <source>
        <dbReference type="Google" id="ProtNLM"/>
    </source>
</evidence>
<dbReference type="EMBL" id="FMZC01000005">
    <property type="protein sequence ID" value="SDD28572.1"/>
    <property type="molecule type" value="Genomic_DNA"/>
</dbReference>
<organism evidence="3 4">
    <name type="scientific">Paracidovorax valerianellae</name>
    <dbReference type="NCBI Taxonomy" id="187868"/>
    <lineage>
        <taxon>Bacteria</taxon>
        <taxon>Pseudomonadati</taxon>
        <taxon>Pseudomonadota</taxon>
        <taxon>Betaproteobacteria</taxon>
        <taxon>Burkholderiales</taxon>
        <taxon>Comamonadaceae</taxon>
        <taxon>Paracidovorax</taxon>
    </lineage>
</organism>
<feature type="transmembrane region" description="Helical" evidence="2">
    <location>
        <begin position="115"/>
        <end position="134"/>
    </location>
</feature>
<evidence type="ECO:0000256" key="1">
    <source>
        <dbReference type="SAM" id="Coils"/>
    </source>
</evidence>
<reference evidence="3 4" key="1">
    <citation type="submission" date="2016-10" db="EMBL/GenBank/DDBJ databases">
        <authorList>
            <person name="de Groot N.N."/>
        </authorList>
    </citation>
    <scope>NUCLEOTIDE SEQUENCE [LARGE SCALE GENOMIC DNA]</scope>
    <source>
        <strain evidence="3 4">DSM 16619</strain>
    </source>
</reference>
<keyword evidence="2" id="KW-0812">Transmembrane</keyword>
<evidence type="ECO:0000256" key="2">
    <source>
        <dbReference type="SAM" id="Phobius"/>
    </source>
</evidence>
<keyword evidence="4" id="KW-1185">Reference proteome</keyword>
<accession>A0A1G6THC9</accession>
<gene>
    <name evidence="3" type="ORF">SAMN05192589_105154</name>
</gene>
<dbReference type="AlphaFoldDB" id="A0A1G6THC9"/>
<protein>
    <recommendedName>
        <fullName evidence="5">DUF2304 domain-containing protein</fullName>
    </recommendedName>
</protein>
<sequence length="204" mass="22090">MIRAFFCISRGQVVVSGRRPLAKAGGWSADEACTYNTDLREAGGDPAPDLRLQCRAGKAPFSAVLSIKTPDGGQINRFGSLMASLQATTALMGIGLAVLILYLIRRDHLYLMHGLFWVVVAGAAAMLGAWPGLIDRLAKLLGISYPPALLLLLASMVLLVKSLHTDMVNTRIERDVRRLNQRLALLQADNESLRARVMGDGPQP</sequence>
<dbReference type="STRING" id="187868.SAMN05192589_105154"/>
<dbReference type="InterPro" id="IPR019277">
    <property type="entry name" value="DUF2304"/>
</dbReference>
<evidence type="ECO:0000313" key="3">
    <source>
        <dbReference type="EMBL" id="SDD28572.1"/>
    </source>
</evidence>
<proteinExistence type="predicted"/>
<feature type="transmembrane region" description="Helical" evidence="2">
    <location>
        <begin position="140"/>
        <end position="160"/>
    </location>
</feature>
<feature type="transmembrane region" description="Helical" evidence="2">
    <location>
        <begin position="81"/>
        <end position="103"/>
    </location>
</feature>
<dbReference type="Pfam" id="PF10066">
    <property type="entry name" value="DUF2304"/>
    <property type="match status" value="1"/>
</dbReference>
<evidence type="ECO:0000313" key="4">
    <source>
        <dbReference type="Proteomes" id="UP000198781"/>
    </source>
</evidence>
<keyword evidence="2" id="KW-0472">Membrane</keyword>
<keyword evidence="1" id="KW-0175">Coiled coil</keyword>
<dbReference type="Proteomes" id="UP000198781">
    <property type="component" value="Unassembled WGS sequence"/>
</dbReference>
<feature type="coiled-coil region" evidence="1">
    <location>
        <begin position="169"/>
        <end position="196"/>
    </location>
</feature>